<protein>
    <submittedName>
        <fullName evidence="1">PF11284 family protein</fullName>
    </submittedName>
</protein>
<keyword evidence="1" id="KW-0614">Plasmid</keyword>
<geneLocation type="plasmid" evidence="1">
    <name>pVPH1</name>
</geneLocation>
<organism evidence="1">
    <name type="scientific">Vibrio parahaemolyticus</name>
    <dbReference type="NCBI Taxonomy" id="670"/>
    <lineage>
        <taxon>Bacteria</taxon>
        <taxon>Pseudomonadati</taxon>
        <taxon>Pseudomonadota</taxon>
        <taxon>Gammaproteobacteria</taxon>
        <taxon>Vibrionales</taxon>
        <taxon>Vibrionaceae</taxon>
        <taxon>Vibrio</taxon>
    </lineage>
</organism>
<proteinExistence type="predicted"/>
<reference evidence="1" key="1">
    <citation type="journal article" date="2015" name="Antimicrob. Agents Chemother.">
        <title>Complete nucleotide sequence of a conjugative plasmid carrying bla(PER-1).</title>
        <authorList>
            <person name="Li R."/>
            <person name="Wong M.H."/>
            <person name="Zhou Y."/>
            <person name="Chan E.W."/>
            <person name="Chen S."/>
        </authorList>
    </citation>
    <scope>NUCLEOTIDE SEQUENCE</scope>
    <source>
        <strain evidence="1">V36</strain>
        <plasmid evidence="1">pVPH1</plasmid>
    </source>
</reference>
<gene>
    <name evidence="1" type="ORF">pVPH1_0106</name>
</gene>
<accession>A0A0C5GX75</accession>
<name>A0A0C5GX75_VIBPH</name>
<dbReference type="Pfam" id="PF11284">
    <property type="entry name" value="DUF3085"/>
    <property type="match status" value="1"/>
</dbReference>
<dbReference type="AlphaFoldDB" id="A0A0C5GX75"/>
<dbReference type="EMBL" id="KP688397">
    <property type="protein sequence ID" value="AJP18278.1"/>
    <property type="molecule type" value="Genomic_DNA"/>
</dbReference>
<dbReference type="InterPro" id="IPR021436">
    <property type="entry name" value="DUF3085"/>
</dbReference>
<evidence type="ECO:0000313" key="1">
    <source>
        <dbReference type="EMBL" id="AJP18278.1"/>
    </source>
</evidence>
<sequence>MKASRALLASQFLMEAIMAIVKFNMKEVQLLVDELNKTKSYSPTMDDLFKPALYKTGKVVDSNGNDEEHKDFGWPDSSQIDKSLVEPQLLLVKDQGLYLLNNADVKESPRSRGAVVYAHGCNPDKDDDFYETARMIFGGDDGSVSIPVGWFDLAYKANKRYFKLNVAPTQISLVLK</sequence>